<evidence type="ECO:0008006" key="4">
    <source>
        <dbReference type="Google" id="ProtNLM"/>
    </source>
</evidence>
<dbReference type="InterPro" id="IPR007307">
    <property type="entry name" value="Ltv1"/>
</dbReference>
<dbReference type="PANTHER" id="PTHR21531">
    <property type="entry name" value="LOW-TEMPERATURE VIABILITY PROTEIN LTV1-RELATED"/>
    <property type="match status" value="1"/>
</dbReference>
<sequence length="509" mass="57261">MPRNKRRFDKKNATHYHIVHRSQRDIVEDEHGVRSEFLMVPEGGPMPQSGKQDDDFIHIKDKLASMNLLSGEETYDYGQHYRSMGGGDYVAAQTGTRGDQKRDYRAVDIPVEINEVERMFESIALDENALDDDIKQALFNYEDAEFEEVLDDFCVTAAQAPAEGEDESDFDYDAHIAAMLEKARAAENGGQATRMPDDNFFAGMKPLGAGDDESDADSWENENVEANHVPTTEEERIMLSKFHETLAEYDSDDIGDLYNKEEEILNHEAAVLNVFGEDGNNAMESILNDYINSRDDEKLVEGSLNRDKSGYCVLVRGKMVEHNSEVNDEAEDSDVSEAESATEILAELEPPEEDVLIDGKSYFEQSTINPWDCESILSTYSNLDNNPAVIGHSRRRRLKKKKNALDVDSTSGEPKKILLSSKTGLPIGVLPTTQKAEKTHESRGPKAEQRKRGETPEERKARKERVKKNKQEARLQKRVMKGVFADEFAKRSASTLADDVGGVPVFRYS</sequence>
<feature type="region of interest" description="Disordered" evidence="2">
    <location>
        <begin position="394"/>
        <end position="474"/>
    </location>
</feature>
<feature type="compositionally biased region" description="Basic and acidic residues" evidence="2">
    <location>
        <begin position="435"/>
        <end position="461"/>
    </location>
</feature>
<organism evidence="3">
    <name type="scientific">Leptocylindrus danicus</name>
    <dbReference type="NCBI Taxonomy" id="163516"/>
    <lineage>
        <taxon>Eukaryota</taxon>
        <taxon>Sar</taxon>
        <taxon>Stramenopiles</taxon>
        <taxon>Ochrophyta</taxon>
        <taxon>Bacillariophyta</taxon>
        <taxon>Coscinodiscophyceae</taxon>
        <taxon>Chaetocerotophycidae</taxon>
        <taxon>Leptocylindrales</taxon>
        <taxon>Leptocylindraceae</taxon>
        <taxon>Leptocylindrus</taxon>
    </lineage>
</organism>
<reference evidence="3" key="1">
    <citation type="submission" date="2021-01" db="EMBL/GenBank/DDBJ databases">
        <authorList>
            <person name="Corre E."/>
            <person name="Pelletier E."/>
            <person name="Niang G."/>
            <person name="Scheremetjew M."/>
            <person name="Finn R."/>
            <person name="Kale V."/>
            <person name="Holt S."/>
            <person name="Cochrane G."/>
            <person name="Meng A."/>
            <person name="Brown T."/>
            <person name="Cohen L."/>
        </authorList>
    </citation>
    <scope>NUCLEOTIDE SEQUENCE</scope>
    <source>
        <strain evidence="3">B650</strain>
    </source>
</reference>
<dbReference type="AlphaFoldDB" id="A0A7S2KP15"/>
<gene>
    <name evidence="3" type="ORF">LDAN0321_LOCUS10726</name>
</gene>
<dbReference type="GO" id="GO:0005829">
    <property type="term" value="C:cytosol"/>
    <property type="evidence" value="ECO:0007669"/>
    <property type="project" value="TreeGrafter"/>
</dbReference>
<dbReference type="PANTHER" id="PTHR21531:SF0">
    <property type="entry name" value="PROTEIN LTV1 HOMOLOG"/>
    <property type="match status" value="1"/>
</dbReference>
<dbReference type="GO" id="GO:0000056">
    <property type="term" value="P:ribosomal small subunit export from nucleus"/>
    <property type="evidence" value="ECO:0007669"/>
    <property type="project" value="TreeGrafter"/>
</dbReference>
<accession>A0A7S2KP15</accession>
<dbReference type="GO" id="GO:0005634">
    <property type="term" value="C:nucleus"/>
    <property type="evidence" value="ECO:0007669"/>
    <property type="project" value="TreeGrafter"/>
</dbReference>
<evidence type="ECO:0000256" key="2">
    <source>
        <dbReference type="SAM" id="MobiDB-lite"/>
    </source>
</evidence>
<dbReference type="EMBL" id="HBGY01016603">
    <property type="protein sequence ID" value="CAD9582600.1"/>
    <property type="molecule type" value="Transcribed_RNA"/>
</dbReference>
<name>A0A7S2KP15_9STRA</name>
<evidence type="ECO:0000313" key="3">
    <source>
        <dbReference type="EMBL" id="CAD9582600.1"/>
    </source>
</evidence>
<protein>
    <recommendedName>
        <fullName evidence="4">Protein LTV1 homolog</fullName>
    </recommendedName>
</protein>
<dbReference type="GO" id="GO:0030688">
    <property type="term" value="C:preribosome, small subunit precursor"/>
    <property type="evidence" value="ECO:0007669"/>
    <property type="project" value="TreeGrafter"/>
</dbReference>
<dbReference type="GO" id="GO:0042274">
    <property type="term" value="P:ribosomal small subunit biogenesis"/>
    <property type="evidence" value="ECO:0007669"/>
    <property type="project" value="InterPro"/>
</dbReference>
<evidence type="ECO:0000256" key="1">
    <source>
        <dbReference type="ARBA" id="ARBA00009078"/>
    </source>
</evidence>
<proteinExistence type="inferred from homology"/>
<comment type="similarity">
    <text evidence="1">Belongs to the LTV1 family.</text>
</comment>